<dbReference type="CDD" id="cd00609">
    <property type="entry name" value="AAT_like"/>
    <property type="match status" value="1"/>
</dbReference>
<dbReference type="Pfam" id="PF00155">
    <property type="entry name" value="Aminotran_1_2"/>
    <property type="match status" value="1"/>
</dbReference>
<dbReference type="NCBIfam" id="NF005305">
    <property type="entry name" value="PRK06836.1"/>
    <property type="match status" value="1"/>
</dbReference>
<organism evidence="2 3">
    <name type="scientific">Parafannyhessea umbonata</name>
    <dbReference type="NCBI Taxonomy" id="604330"/>
    <lineage>
        <taxon>Bacteria</taxon>
        <taxon>Bacillati</taxon>
        <taxon>Actinomycetota</taxon>
        <taxon>Coriobacteriia</taxon>
        <taxon>Coriobacteriales</taxon>
        <taxon>Atopobiaceae</taxon>
        <taxon>Parafannyhessea</taxon>
    </lineage>
</organism>
<evidence type="ECO:0000259" key="1">
    <source>
        <dbReference type="Pfam" id="PF00155"/>
    </source>
</evidence>
<dbReference type="SUPFAM" id="SSF53383">
    <property type="entry name" value="PLP-dependent transferases"/>
    <property type="match status" value="1"/>
</dbReference>
<keyword evidence="2" id="KW-0808">Transferase</keyword>
<evidence type="ECO:0000313" key="2">
    <source>
        <dbReference type="EMBL" id="SER48036.1"/>
    </source>
</evidence>
<accession>A0A1H9PIB2</accession>
<keyword evidence="2" id="KW-0032">Aminotransferase</keyword>
<dbReference type="InterPro" id="IPR015421">
    <property type="entry name" value="PyrdxlP-dep_Trfase_major"/>
</dbReference>
<gene>
    <name evidence="2" type="ORF">SAMN05216446_0985</name>
</gene>
<protein>
    <submittedName>
        <fullName evidence="2">Aspartate aminotransferase</fullName>
    </submittedName>
</protein>
<sequence>MGPTEGDRMADGVDSRMYDYGAGKSAIRTVYEQTTELRQQGVTDFWDYSIGNPYVSAPPEVNEAIREVLEEYDPIDVHGYPPNNGWLTTRQAVAANLNRRFNAHARASEIAMTGGCAGAITSTIAAVTTAGEDVIVPVPYFAEYRMYIQAWNCRCVEVPTLPETFQLDLDAIERAIVPTTRMVIINTPNNPTGAIYTEESLKKLGELLRRKSKELGQTIYLLSDEPYREVVYDGKQCPWVAQYYENTIVCYSWSKSLSLAGERVGYVWVPSTVRHAGRVYDAILGAQRVVNSICNSLFCRVIERCVDLPAPVEEYARKRALLFDGLTKIGYEVVHPDGAFYLWVRALEPDDDAFQERAANEERLYVVGSDDFAAKGYFRLSYCVSDECIRTSLPAFKRLYDSYGGYQW</sequence>
<dbReference type="PANTHER" id="PTHR42691:SF1">
    <property type="entry name" value="ASPARTATE AMINOTRANSFERASE YHDR-RELATED"/>
    <property type="match status" value="1"/>
</dbReference>
<dbReference type="PANTHER" id="PTHR42691">
    <property type="entry name" value="ASPARTATE AMINOTRANSFERASE YHDR-RELATED"/>
    <property type="match status" value="1"/>
</dbReference>
<dbReference type="AlphaFoldDB" id="A0A1H9PIB2"/>
<evidence type="ECO:0000313" key="3">
    <source>
        <dbReference type="Proteomes" id="UP000199128"/>
    </source>
</evidence>
<name>A0A1H9PIB2_9ACTN</name>
<dbReference type="InterPro" id="IPR004839">
    <property type="entry name" value="Aminotransferase_I/II_large"/>
</dbReference>
<reference evidence="3" key="1">
    <citation type="submission" date="2016-10" db="EMBL/GenBank/DDBJ databases">
        <authorList>
            <person name="Varghese N."/>
            <person name="Submissions S."/>
        </authorList>
    </citation>
    <scope>NUCLEOTIDE SEQUENCE [LARGE SCALE GENOMIC DNA]</scope>
    <source>
        <strain evidence="3">KHGC19</strain>
    </source>
</reference>
<dbReference type="EMBL" id="FOGP01000003">
    <property type="protein sequence ID" value="SER48036.1"/>
    <property type="molecule type" value="Genomic_DNA"/>
</dbReference>
<dbReference type="Gene3D" id="3.40.640.10">
    <property type="entry name" value="Type I PLP-dependent aspartate aminotransferase-like (Major domain)"/>
    <property type="match status" value="1"/>
</dbReference>
<dbReference type="GO" id="GO:0030170">
    <property type="term" value="F:pyridoxal phosphate binding"/>
    <property type="evidence" value="ECO:0007669"/>
    <property type="project" value="InterPro"/>
</dbReference>
<dbReference type="InterPro" id="IPR015424">
    <property type="entry name" value="PyrdxlP-dep_Trfase"/>
</dbReference>
<feature type="domain" description="Aminotransferase class I/classII large" evidence="1">
    <location>
        <begin position="49"/>
        <end position="389"/>
    </location>
</feature>
<dbReference type="Proteomes" id="UP000199128">
    <property type="component" value="Unassembled WGS sequence"/>
</dbReference>
<proteinExistence type="predicted"/>
<dbReference type="GO" id="GO:0008483">
    <property type="term" value="F:transaminase activity"/>
    <property type="evidence" value="ECO:0007669"/>
    <property type="project" value="UniProtKB-KW"/>
</dbReference>